<dbReference type="Gene3D" id="2.30.40.10">
    <property type="entry name" value="Urease, subunit C, domain 1"/>
    <property type="match status" value="1"/>
</dbReference>
<feature type="active site" description="Proton donor/acceptor" evidence="6">
    <location>
        <position position="278"/>
    </location>
</feature>
<evidence type="ECO:0000256" key="3">
    <source>
        <dbReference type="ARBA" id="ARBA00022801"/>
    </source>
</evidence>
<dbReference type="GO" id="GO:0006046">
    <property type="term" value="P:N-acetylglucosamine catabolic process"/>
    <property type="evidence" value="ECO:0007669"/>
    <property type="project" value="TreeGrafter"/>
</dbReference>
<comment type="similarity">
    <text evidence="1 5">Belongs to the metallo-dependent hydrolases superfamily. NagA family.</text>
</comment>
<evidence type="ECO:0000256" key="4">
    <source>
        <dbReference type="ARBA" id="ARBA00023277"/>
    </source>
</evidence>
<organism evidence="9 10">
    <name type="scientific">Devosia insulae DS-56</name>
    <dbReference type="NCBI Taxonomy" id="1116389"/>
    <lineage>
        <taxon>Bacteria</taxon>
        <taxon>Pseudomonadati</taxon>
        <taxon>Pseudomonadota</taxon>
        <taxon>Alphaproteobacteria</taxon>
        <taxon>Hyphomicrobiales</taxon>
        <taxon>Devosiaceae</taxon>
        <taxon>Devosia</taxon>
    </lineage>
</organism>
<protein>
    <submittedName>
        <fullName evidence="9">N-acetylglucosamine-6-phosphate deacetylase</fullName>
    </submittedName>
</protein>
<dbReference type="EMBL" id="LAJE02000241">
    <property type="protein sequence ID" value="OEO29986.1"/>
    <property type="molecule type" value="Genomic_DNA"/>
</dbReference>
<comment type="cofactor">
    <cofactor evidence="7">
        <name>a divalent metal cation</name>
        <dbReference type="ChEBI" id="CHEBI:60240"/>
    </cofactor>
    <text evidence="7">Binds 1 divalent metal cation per subunit.</text>
</comment>
<keyword evidence="3 5" id="KW-0378">Hydrolase</keyword>
<name>A0A1E5XMZ8_9HYPH</name>
<dbReference type="InterPro" id="IPR006680">
    <property type="entry name" value="Amidohydro-rel"/>
</dbReference>
<comment type="caution">
    <text evidence="9">The sequence shown here is derived from an EMBL/GenBank/DDBJ whole genome shotgun (WGS) entry which is preliminary data.</text>
</comment>
<dbReference type="PANTHER" id="PTHR11113">
    <property type="entry name" value="N-ACETYLGLUCOSAMINE-6-PHOSPHATE DEACETYLASE"/>
    <property type="match status" value="1"/>
</dbReference>
<evidence type="ECO:0000313" key="10">
    <source>
        <dbReference type="Proteomes" id="UP000095463"/>
    </source>
</evidence>
<evidence type="ECO:0000256" key="6">
    <source>
        <dbReference type="PIRSR" id="PIRSR038994-1"/>
    </source>
</evidence>
<feature type="binding site" evidence="7">
    <location>
        <position position="131"/>
    </location>
    <ligand>
        <name>Zn(2+)</name>
        <dbReference type="ChEBI" id="CHEBI:29105"/>
    </ligand>
</feature>
<evidence type="ECO:0000256" key="5">
    <source>
        <dbReference type="PIRNR" id="PIRNR038994"/>
    </source>
</evidence>
<dbReference type="SUPFAM" id="SSF51338">
    <property type="entry name" value="Composite domain of metallo-dependent hydrolases"/>
    <property type="match status" value="1"/>
</dbReference>
<evidence type="ECO:0000256" key="7">
    <source>
        <dbReference type="PIRSR" id="PIRSR038994-3"/>
    </source>
</evidence>
<keyword evidence="10" id="KW-1185">Reference proteome</keyword>
<feature type="binding site" evidence="7">
    <location>
        <position position="216"/>
    </location>
    <ligand>
        <name>Zn(2+)</name>
        <dbReference type="ChEBI" id="CHEBI:29105"/>
    </ligand>
</feature>
<dbReference type="OrthoDB" id="9776488at2"/>
<feature type="domain" description="Amidohydrolase-related" evidence="8">
    <location>
        <begin position="120"/>
        <end position="385"/>
    </location>
</feature>
<evidence type="ECO:0000256" key="1">
    <source>
        <dbReference type="ARBA" id="ARBA00010716"/>
    </source>
</evidence>
<dbReference type="SUPFAM" id="SSF51556">
    <property type="entry name" value="Metallo-dependent hydrolases"/>
    <property type="match status" value="1"/>
</dbReference>
<evidence type="ECO:0000256" key="2">
    <source>
        <dbReference type="ARBA" id="ARBA00022723"/>
    </source>
</evidence>
<evidence type="ECO:0000259" key="8">
    <source>
        <dbReference type="Pfam" id="PF01979"/>
    </source>
</evidence>
<dbReference type="GO" id="GO:0046872">
    <property type="term" value="F:metal ion binding"/>
    <property type="evidence" value="ECO:0007669"/>
    <property type="project" value="UniProtKB-KW"/>
</dbReference>
<dbReference type="GO" id="GO:0008448">
    <property type="term" value="F:N-acetylglucosamine-6-phosphate deacetylase activity"/>
    <property type="evidence" value="ECO:0007669"/>
    <property type="project" value="InterPro"/>
</dbReference>
<dbReference type="InterPro" id="IPR003764">
    <property type="entry name" value="GlcNAc_6-P_deAcase"/>
</dbReference>
<dbReference type="Proteomes" id="UP000095463">
    <property type="component" value="Unassembled WGS sequence"/>
</dbReference>
<evidence type="ECO:0000313" key="9">
    <source>
        <dbReference type="EMBL" id="OEO29986.1"/>
    </source>
</evidence>
<dbReference type="Gene3D" id="3.20.20.140">
    <property type="entry name" value="Metal-dependent hydrolases"/>
    <property type="match status" value="1"/>
</dbReference>
<dbReference type="AlphaFoldDB" id="A0A1E5XMZ8"/>
<accession>A0A1E5XMZ8</accession>
<dbReference type="Pfam" id="PF01979">
    <property type="entry name" value="Amidohydro_1"/>
    <property type="match status" value="1"/>
</dbReference>
<gene>
    <name evidence="9" type="ORF">VW23_023445</name>
</gene>
<dbReference type="PIRSF" id="PIRSF038994">
    <property type="entry name" value="NagA"/>
    <property type="match status" value="1"/>
</dbReference>
<keyword evidence="2 7" id="KW-0479">Metal-binding</keyword>
<keyword evidence="4 5" id="KW-0119">Carbohydrate metabolism</keyword>
<dbReference type="PANTHER" id="PTHR11113:SF14">
    <property type="entry name" value="N-ACETYLGLUCOSAMINE-6-PHOSPHATE DEACETYLASE"/>
    <property type="match status" value="1"/>
</dbReference>
<dbReference type="InterPro" id="IPR032466">
    <property type="entry name" value="Metal_Hydrolase"/>
</dbReference>
<dbReference type="InterPro" id="IPR011059">
    <property type="entry name" value="Metal-dep_hydrolase_composite"/>
</dbReference>
<proteinExistence type="inferred from homology"/>
<feature type="binding site" evidence="7">
    <location>
        <position position="195"/>
    </location>
    <ligand>
        <name>Zn(2+)</name>
        <dbReference type="ChEBI" id="CHEBI:29105"/>
    </ligand>
</feature>
<reference evidence="9 10" key="1">
    <citation type="journal article" date="2015" name="Genome Announc.">
        <title>Genome Assemblies of Three Soil-Associated Devosia species: D. insulae, D. limi, and D. soli.</title>
        <authorList>
            <person name="Hassan Y.I."/>
            <person name="Lepp D."/>
            <person name="Zhou T."/>
        </authorList>
    </citation>
    <scope>NUCLEOTIDE SEQUENCE [LARGE SCALE GENOMIC DNA]</scope>
    <source>
        <strain evidence="9 10">DS-56</strain>
    </source>
</reference>
<sequence length="392" mass="41925">MQVKQRWRNATLVTPGGEIGQDLLIENGRFTGIVSRDTATGADWQDVDATGKLLFPGIIDLLQHGMDVYLYNDALPGCVSDNSTLLLSRGVTGFLPSISCLPPEDMEATLSRLAAETGTATGARAIGIHSEGPVFASPGAHNPRNLQKPSVELAERMLAASNGRLKAVTLAPELPGAEAFIKRLKQHGVSIHLGHSQAVPDDVARYVSWGIDAVTHMYNVMRQPEPGNMGLHVLSLTDALMAESGLALGLICDGIHVSPKLMQILAQLPVDRVFLETDANKYAGAEEMEFEFYPGQWVRSARGKAVVDRNGGLCGSSLTPDEAMRNYVQLVGADLVRTGHATSLVPARVLGMEKDIGSIEVGKLADFAVLDPKTLEIEATVVGGETLFRRAA</sequence>